<evidence type="ECO:0000313" key="2">
    <source>
        <dbReference type="Proteomes" id="UP001597314"/>
    </source>
</evidence>
<proteinExistence type="predicted"/>
<name>A0ABW5AGQ4_9BRAD</name>
<protein>
    <recommendedName>
        <fullName evidence="3">Transcriptional regulator</fullName>
    </recommendedName>
</protein>
<gene>
    <name evidence="1" type="ORF">ACFSOX_08165</name>
</gene>
<evidence type="ECO:0008006" key="3">
    <source>
        <dbReference type="Google" id="ProtNLM"/>
    </source>
</evidence>
<reference evidence="2" key="1">
    <citation type="journal article" date="2019" name="Int. J. Syst. Evol. Microbiol.">
        <title>The Global Catalogue of Microorganisms (GCM) 10K type strain sequencing project: providing services to taxonomists for standard genome sequencing and annotation.</title>
        <authorList>
            <consortium name="The Broad Institute Genomics Platform"/>
            <consortium name="The Broad Institute Genome Sequencing Center for Infectious Disease"/>
            <person name="Wu L."/>
            <person name="Ma J."/>
        </authorList>
    </citation>
    <scope>NUCLEOTIDE SEQUENCE [LARGE SCALE GENOMIC DNA]</scope>
    <source>
        <strain evidence="2">CGMCC 1.6774</strain>
    </source>
</reference>
<sequence>MLQRSDLVAFMPTSDMCHYLARVAHGHAATLHAWVVDGLRDHGLIDHHDRLTEHGHRMLAAGD</sequence>
<dbReference type="EMBL" id="JBHUIW010000007">
    <property type="protein sequence ID" value="MFD2182123.1"/>
    <property type="molecule type" value="Genomic_DNA"/>
</dbReference>
<dbReference type="Proteomes" id="UP001597314">
    <property type="component" value="Unassembled WGS sequence"/>
</dbReference>
<organism evidence="1 2">
    <name type="scientific">Rhodoplanes azumiensis</name>
    <dbReference type="NCBI Taxonomy" id="1897628"/>
    <lineage>
        <taxon>Bacteria</taxon>
        <taxon>Pseudomonadati</taxon>
        <taxon>Pseudomonadota</taxon>
        <taxon>Alphaproteobacteria</taxon>
        <taxon>Hyphomicrobiales</taxon>
        <taxon>Nitrobacteraceae</taxon>
        <taxon>Rhodoplanes</taxon>
    </lineage>
</organism>
<accession>A0ABW5AGQ4</accession>
<keyword evidence="2" id="KW-1185">Reference proteome</keyword>
<dbReference type="RefSeq" id="WP_378477306.1">
    <property type="nucleotide sequence ID" value="NZ_JBHUIW010000007.1"/>
</dbReference>
<comment type="caution">
    <text evidence="1">The sequence shown here is derived from an EMBL/GenBank/DDBJ whole genome shotgun (WGS) entry which is preliminary data.</text>
</comment>
<evidence type="ECO:0000313" key="1">
    <source>
        <dbReference type="EMBL" id="MFD2182123.1"/>
    </source>
</evidence>